<accession>A0A8J7U416</accession>
<dbReference type="GO" id="GO:0000160">
    <property type="term" value="P:phosphorelay signal transduction system"/>
    <property type="evidence" value="ECO:0007669"/>
    <property type="project" value="InterPro"/>
</dbReference>
<evidence type="ECO:0000256" key="2">
    <source>
        <dbReference type="PROSITE-ProRule" id="PRU00169"/>
    </source>
</evidence>
<proteinExistence type="predicted"/>
<dbReference type="Gene3D" id="3.60.40.10">
    <property type="entry name" value="PPM-type phosphatase domain"/>
    <property type="match status" value="1"/>
</dbReference>
<dbReference type="AlphaFoldDB" id="A0A8J7U416"/>
<dbReference type="SMART" id="SM00331">
    <property type="entry name" value="PP2C_SIG"/>
    <property type="match status" value="1"/>
</dbReference>
<sequence length="586" mass="66649">MKKHTIICVDDEQSVLNVLSTQLRRRFGDAYNLEFVESGDEALELLEELEEDGFIPVMILCDQIMPNMSGDELLTAIHKEQPHIKKILLTGQASLESAINVINNADLYRYIVKPWEEEDLLLTIEKGIEAYFLVQDLHEKNRMLEKYSAELEQMVEERTAQLQERNTELESLDNIVRTINQRFNFENLLTTLLEQARVLFPRIDHAVFLHHNHDWDAFLPFLPTDKHGAGHKPPISHTALKTFFERGKAVKPKITLFAEPSRETTAAVAFPPVTSLLAAMVQHEGRVQGVLLLGVGEARAFDEDDVEKLARFRTHMTSALGKAQIMKALEQHNQQITSSLEYARVIQGKQLPKKDHFAERFPGALVFYQPKHLVSGDFYWIHHHGDRDYLAVVDCTGHGVPGALISMIGITLLNKIVTTEADLTPAQILSRLRSEFCRALTQGAEKPLRDDMELGLCMIDRRHQKIHFSGAKRPLYFIEGCGKGTITIYQGNRTSIGGRRNRRRAFSEQIIPYMEGDAFYLFTDGFPDQAGAEDYRKLGLKSFRALLEHIHGLSTEAQHAALEEALKQFQKRLPQRDDITVVGVRL</sequence>
<dbReference type="InterPro" id="IPR001932">
    <property type="entry name" value="PPM-type_phosphatase-like_dom"/>
</dbReference>
<evidence type="ECO:0000313" key="6">
    <source>
        <dbReference type="Proteomes" id="UP000664417"/>
    </source>
</evidence>
<dbReference type="PANTHER" id="PTHR43156:SF9">
    <property type="entry name" value="HAMP DOMAIN-CONTAINING PROTEIN"/>
    <property type="match status" value="1"/>
</dbReference>
<dbReference type="Pfam" id="PF00072">
    <property type="entry name" value="Response_reg"/>
    <property type="match status" value="1"/>
</dbReference>
<dbReference type="Gene3D" id="3.40.50.2300">
    <property type="match status" value="1"/>
</dbReference>
<feature type="coiled-coil region" evidence="3">
    <location>
        <begin position="134"/>
        <end position="172"/>
    </location>
</feature>
<protein>
    <submittedName>
        <fullName evidence="5">Response regulator</fullName>
    </submittedName>
</protein>
<keyword evidence="6" id="KW-1185">Reference proteome</keyword>
<dbReference type="SUPFAM" id="SSF55781">
    <property type="entry name" value="GAF domain-like"/>
    <property type="match status" value="1"/>
</dbReference>
<evidence type="ECO:0000256" key="1">
    <source>
        <dbReference type="ARBA" id="ARBA00022801"/>
    </source>
</evidence>
<gene>
    <name evidence="5" type="ORF">J3U88_12825</name>
</gene>
<evidence type="ECO:0000259" key="4">
    <source>
        <dbReference type="PROSITE" id="PS50110"/>
    </source>
</evidence>
<dbReference type="InterPro" id="IPR011006">
    <property type="entry name" value="CheY-like_superfamily"/>
</dbReference>
<dbReference type="Proteomes" id="UP000664417">
    <property type="component" value="Unassembled WGS sequence"/>
</dbReference>
<dbReference type="Pfam" id="PF07228">
    <property type="entry name" value="SpoIIE"/>
    <property type="match status" value="1"/>
</dbReference>
<dbReference type="SMART" id="SM00448">
    <property type="entry name" value="REC"/>
    <property type="match status" value="1"/>
</dbReference>
<dbReference type="PANTHER" id="PTHR43156">
    <property type="entry name" value="STAGE II SPORULATION PROTEIN E-RELATED"/>
    <property type="match status" value="1"/>
</dbReference>
<dbReference type="RefSeq" id="WP_207859170.1">
    <property type="nucleotide sequence ID" value="NZ_JAFREP010000010.1"/>
</dbReference>
<dbReference type="InterPro" id="IPR029016">
    <property type="entry name" value="GAF-like_dom_sf"/>
</dbReference>
<dbReference type="InterPro" id="IPR036457">
    <property type="entry name" value="PPM-type-like_dom_sf"/>
</dbReference>
<dbReference type="GO" id="GO:0016791">
    <property type="term" value="F:phosphatase activity"/>
    <property type="evidence" value="ECO:0007669"/>
    <property type="project" value="TreeGrafter"/>
</dbReference>
<comment type="caution">
    <text evidence="5">The sequence shown here is derived from an EMBL/GenBank/DDBJ whole genome shotgun (WGS) entry which is preliminary data.</text>
</comment>
<dbReference type="SUPFAM" id="SSF52172">
    <property type="entry name" value="CheY-like"/>
    <property type="match status" value="1"/>
</dbReference>
<keyword evidence="1" id="KW-0378">Hydrolase</keyword>
<feature type="domain" description="Response regulatory" evidence="4">
    <location>
        <begin position="5"/>
        <end position="128"/>
    </location>
</feature>
<feature type="modified residue" description="4-aspartylphosphate" evidence="2">
    <location>
        <position position="62"/>
    </location>
</feature>
<dbReference type="InterPro" id="IPR001789">
    <property type="entry name" value="Sig_transdc_resp-reg_receiver"/>
</dbReference>
<evidence type="ECO:0000256" key="3">
    <source>
        <dbReference type="SAM" id="Coils"/>
    </source>
</evidence>
<dbReference type="PROSITE" id="PS50110">
    <property type="entry name" value="RESPONSE_REGULATORY"/>
    <property type="match status" value="1"/>
</dbReference>
<keyword evidence="2" id="KW-0597">Phosphoprotein</keyword>
<dbReference type="Gene3D" id="3.30.450.40">
    <property type="match status" value="1"/>
</dbReference>
<reference evidence="5" key="1">
    <citation type="submission" date="2021-03" db="EMBL/GenBank/DDBJ databases">
        <authorList>
            <person name="Wang G."/>
        </authorList>
    </citation>
    <scope>NUCLEOTIDE SEQUENCE</scope>
    <source>
        <strain evidence="5">KCTC 12899</strain>
    </source>
</reference>
<keyword evidence="3" id="KW-0175">Coiled coil</keyword>
<organism evidence="5 6">
    <name type="scientific">Acanthopleuribacter pedis</name>
    <dbReference type="NCBI Taxonomy" id="442870"/>
    <lineage>
        <taxon>Bacteria</taxon>
        <taxon>Pseudomonadati</taxon>
        <taxon>Acidobacteriota</taxon>
        <taxon>Holophagae</taxon>
        <taxon>Acanthopleuribacterales</taxon>
        <taxon>Acanthopleuribacteraceae</taxon>
        <taxon>Acanthopleuribacter</taxon>
    </lineage>
</organism>
<evidence type="ECO:0000313" key="5">
    <source>
        <dbReference type="EMBL" id="MBO1319349.1"/>
    </source>
</evidence>
<dbReference type="InterPro" id="IPR052016">
    <property type="entry name" value="Bact_Sigma-Reg"/>
</dbReference>
<name>A0A8J7U416_9BACT</name>
<dbReference type="EMBL" id="JAFREP010000010">
    <property type="protein sequence ID" value="MBO1319349.1"/>
    <property type="molecule type" value="Genomic_DNA"/>
</dbReference>